<evidence type="ECO:0000256" key="11">
    <source>
        <dbReference type="ARBA" id="ARBA00022840"/>
    </source>
</evidence>
<evidence type="ECO:0000256" key="4">
    <source>
        <dbReference type="ARBA" id="ARBA00022723"/>
    </source>
</evidence>
<keyword evidence="9" id="KW-0863">Zinc-finger</keyword>
<keyword evidence="3" id="KW-0963">Cytoplasm</keyword>
<evidence type="ECO:0000256" key="12">
    <source>
        <dbReference type="ARBA" id="ARBA00022881"/>
    </source>
</evidence>
<dbReference type="RefSeq" id="WP_002940110.1">
    <property type="nucleotide sequence ID" value="NZ_JARQZE010000014.1"/>
</dbReference>
<keyword evidence="8" id="KW-0228">DNA excision</keyword>
<dbReference type="InterPro" id="IPR003439">
    <property type="entry name" value="ABC_transporter-like_ATP-bd"/>
</dbReference>
<evidence type="ECO:0000313" key="20">
    <source>
        <dbReference type="Proteomes" id="UP001597158"/>
    </source>
</evidence>
<dbReference type="Gene3D" id="1.20.1580.10">
    <property type="entry name" value="ABC transporter ATPase like domain"/>
    <property type="match status" value="3"/>
</dbReference>
<evidence type="ECO:0000256" key="8">
    <source>
        <dbReference type="ARBA" id="ARBA00022769"/>
    </source>
</evidence>
<evidence type="ECO:0000259" key="18">
    <source>
        <dbReference type="PROSITE" id="PS50893"/>
    </source>
</evidence>
<dbReference type="SUPFAM" id="SSF52540">
    <property type="entry name" value="P-loop containing nucleoside triphosphate hydrolases"/>
    <property type="match status" value="4"/>
</dbReference>
<evidence type="ECO:0000256" key="3">
    <source>
        <dbReference type="ARBA" id="ARBA00022490"/>
    </source>
</evidence>
<feature type="domain" description="ABC transporter" evidence="18">
    <location>
        <begin position="1248"/>
        <end position="1539"/>
    </location>
</feature>
<dbReference type="PROSITE" id="PS50893">
    <property type="entry name" value="ABC_TRANSPORTER_2"/>
    <property type="match status" value="1"/>
</dbReference>
<accession>A0ABW3WDP8</accession>
<keyword evidence="5" id="KW-0677">Repeat</keyword>
<dbReference type="InterPro" id="IPR017871">
    <property type="entry name" value="ABC_transporter-like_CS"/>
</dbReference>
<dbReference type="Pfam" id="PF17755">
    <property type="entry name" value="UvrA_DNA-bind"/>
    <property type="match status" value="1"/>
</dbReference>
<protein>
    <recommendedName>
        <fullName evidence="16">UvrABC system protein A</fullName>
    </recommendedName>
    <alternativeName>
        <fullName evidence="17">Excinuclease ABC subunit A</fullName>
    </alternativeName>
</protein>
<gene>
    <name evidence="19" type="primary">uvrA</name>
    <name evidence="19" type="ORF">ACFQ4M_10875</name>
</gene>
<evidence type="ECO:0000256" key="17">
    <source>
        <dbReference type="ARBA" id="ARBA00042156"/>
    </source>
</evidence>
<dbReference type="PANTHER" id="PTHR43152">
    <property type="entry name" value="UVRABC SYSTEM PROTEIN A"/>
    <property type="match status" value="1"/>
</dbReference>
<dbReference type="InterPro" id="IPR041102">
    <property type="entry name" value="UvrA_inter"/>
</dbReference>
<keyword evidence="2" id="KW-0472">Membrane</keyword>
<sequence length="1929" mass="209540">MSASAPRYTPVDAPASIAAAIRIRGARQNNLRNLSLDLPLNRLTVVTGVSGSGKSSLVFDTLYAEGQRRYVETFSPYARQFLDRMDKPQVDRIEGVPPAIAIDQTNPVRTSRSTVGTMTELADHFKLLYARAAHLHCRCCGKPVRRDSADSIAAELRARAAAEGDPRLVVCFPVTVPSNFSETEVTGLLNAQGYTRIQERIAAGGAESNDVLQVVQDRFRASNAEDARLAEALETALARGHGRLSVYASGEGVKSGTRNGTGTPGEAVWRYSSGLHCADCDIHYSEATPGLFSFNSPIGACETCRGFGRVIGVDFGLVVPDESKTLAEGAVKPWQTESYRECQADLEKMAKKYGVAMDIPVRDLPPEHRQWLFEGDPKWKNWDSSWPRYWYGVRHFFDWLETKAYKMHIRVLLSRYRSYTECPACHGARLKPDALLWRLPTSAPTGGAATGLAIHELMAMPVDRIREAVAALRIPGVPDEATELVLGEIRSRLNYLTDVGLGYLTLDRQSRTLSGGEVQRINLTTALGTSLVNTLFVLDEPSIGLHPRDIGRILGVMTRLRDAGNTLVVVEHDPQVMVAADELLEIGPGPGERGGNIVARGTPAEIAANPDSVTGPWLAGKKRIDVDRPPRRVDDATPRLTLVGARQHNLRDLRVGFPLQRLTCLTGVSGSGKSTLIQDVLFPALAKHFGEAVESPGIFDRLDNVDNLRGVVMVDQSPIGKSSRSNPVSYVGAWDPIRALFAALPEAKQRGYTPGTFSFNAGHGRCPTCTGSGFEHVEMQFLSDVWLRCPDCDGKRYRPEVLELKWKEMSVADVLELTVHEALDVFREHPKVLAALAPLADVGLDYLRLGQPVPTLSGGEAQRLKLAGHLAEAAQKKAVRKSRPVDNFGEKRGKDRDPGLLFLFDEPTTGLHFEDVAKLLGAFDKLLQAGHSLIVIEHNLDVIAAADWIIDLGPEGGEGGGAVVVEGSPDVVRAHESSHTAAALREYAEALARTRSGETSDGRSGASREGLAHLQTEEPLAAGAAPTGGKRSLVAAEPRVDYRPIAAPAIEIRHAREHNLKNVSLQIPRDQFTVITGLSGSGKSTLAFDIVFGEGQRRYLESLNAYARQFVQPASRPDVDGLFGIPPTVAIEQRTSRGGRKSTVATLTEIHPFLRLMYVKLGTQFCPDCNVPVTPQSFEAIVAQIQRELRGASVEVLAPLVVNRKGLYTDLAKWARSKGHTQLRVDGEYLPTAKWPRLDRYKEHNIELPTGMVVVQPEHEATLREFVRQALDIGKGVIKVLEIGKLGAAPITFSTLRACPSCGTGFPEPDPRLFSYNAKHGWCPKCYGTGLKTAARIEDPDALDLGDAEEVIVSDEPCPACDGARLNPVARAVRFRELGLHQLAAQAVDEAAGFFTDLALNERETDIARDLVSEIRGRLAFLQHVGLGYLALDRAAPTLSGGEAQRIRLAAQLGSNLRGVCYILDEPTIGLHPRDNRLLLDTLEALRDRGNTLLVVEHDEDTIRRADHVIDLGPGAGVRGGRVVAEGGIDDLLAAPESATGACFRHPLQHPLRPRRAVPDDHAAIRIEGASLHNLRNVTVRIPLARLTVVTGVSGSGKSSLARDVIHANLRARLGDPEATRARRRGKAQPEEVDQALIGCKGVHGWQQVGRVLEVDQTPIGKTPRSCPATYVGFWDAIRKLFADTFDARTRGWNASRFSFNTGAGRCPVCDGAGQTTVEMSFLPDVKTPCEGCGGARFNPETLSVRWKDRTVAEVLAMPVDEAVDFFSAHPAIAHPLQLLQDVGLGYLTLGQPSPTLSGGEAQRIKLVTELAKVRRRPGDSEDTGGVPLPADKHSLYVLDEPTVGLHMADVDKLIRVLHRLTDAGHTVLVIEHDLDVMAEADWLIDLGPEGGDGGGRVVAEGPPEVAMATPESHTGRHLREFLAQRKAG</sequence>
<evidence type="ECO:0000256" key="1">
    <source>
        <dbReference type="ARBA" id="ARBA00004496"/>
    </source>
</evidence>
<keyword evidence="7" id="KW-0227">DNA damage</keyword>
<dbReference type="Proteomes" id="UP001597158">
    <property type="component" value="Unassembled WGS sequence"/>
</dbReference>
<keyword evidence="12" id="KW-0267">Excision nuclease</keyword>
<evidence type="ECO:0000313" key="19">
    <source>
        <dbReference type="EMBL" id="MFD1264086.1"/>
    </source>
</evidence>
<evidence type="ECO:0000256" key="14">
    <source>
        <dbReference type="ARBA" id="ARBA00023204"/>
    </source>
</evidence>
<dbReference type="Gene3D" id="3.30.1490.20">
    <property type="entry name" value="ATP-grasp fold, A domain"/>
    <property type="match status" value="1"/>
</dbReference>
<evidence type="ECO:0000256" key="13">
    <source>
        <dbReference type="ARBA" id="ARBA00023125"/>
    </source>
</evidence>
<keyword evidence="13" id="KW-0238">DNA-binding</keyword>
<dbReference type="Pfam" id="PF17760">
    <property type="entry name" value="UvrA_inter"/>
    <property type="match status" value="1"/>
</dbReference>
<dbReference type="PROSITE" id="PS00211">
    <property type="entry name" value="ABC_TRANSPORTER_1"/>
    <property type="match status" value="2"/>
</dbReference>
<dbReference type="InterPro" id="IPR004602">
    <property type="entry name" value="UvrA"/>
</dbReference>
<dbReference type="Gene3D" id="3.30.190.20">
    <property type="match status" value="1"/>
</dbReference>
<dbReference type="InterPro" id="IPR003593">
    <property type="entry name" value="AAA+_ATPase"/>
</dbReference>
<evidence type="ECO:0000256" key="15">
    <source>
        <dbReference type="ARBA" id="ARBA00038000"/>
    </source>
</evidence>
<organism evidence="19 20">
    <name type="scientific">Thauera mechernichensis</name>
    <dbReference type="NCBI Taxonomy" id="82788"/>
    <lineage>
        <taxon>Bacteria</taxon>
        <taxon>Pseudomonadati</taxon>
        <taxon>Pseudomonadota</taxon>
        <taxon>Betaproteobacteria</taxon>
        <taxon>Rhodocyclales</taxon>
        <taxon>Zoogloeaceae</taxon>
        <taxon>Thauera</taxon>
    </lineage>
</organism>
<comment type="caution">
    <text evidence="19">The sequence shown here is derived from an EMBL/GenBank/DDBJ whole genome shotgun (WGS) entry which is preliminary data.</text>
</comment>
<proteinExistence type="inferred from homology"/>
<keyword evidence="4" id="KW-0479">Metal-binding</keyword>
<dbReference type="Gene3D" id="3.40.50.300">
    <property type="entry name" value="P-loop containing nucleotide triphosphate hydrolases"/>
    <property type="match status" value="5"/>
</dbReference>
<evidence type="ECO:0000256" key="2">
    <source>
        <dbReference type="ARBA" id="ARBA00022475"/>
    </source>
</evidence>
<dbReference type="SMART" id="SM00382">
    <property type="entry name" value="AAA"/>
    <property type="match status" value="3"/>
</dbReference>
<keyword evidence="10" id="KW-0862">Zinc</keyword>
<dbReference type="EMBL" id="JBHTMC010000023">
    <property type="protein sequence ID" value="MFD1264086.1"/>
    <property type="molecule type" value="Genomic_DNA"/>
</dbReference>
<dbReference type="InterPro" id="IPR041552">
    <property type="entry name" value="UvrA_DNA-bd"/>
</dbReference>
<reference evidence="20" key="1">
    <citation type="journal article" date="2019" name="Int. J. Syst. Evol. Microbiol.">
        <title>The Global Catalogue of Microorganisms (GCM) 10K type strain sequencing project: providing services to taxonomists for standard genome sequencing and annotation.</title>
        <authorList>
            <consortium name="The Broad Institute Genomics Platform"/>
            <consortium name="The Broad Institute Genome Sequencing Center for Infectious Disease"/>
            <person name="Wu L."/>
            <person name="Ma J."/>
        </authorList>
    </citation>
    <scope>NUCLEOTIDE SEQUENCE [LARGE SCALE GENOMIC DNA]</scope>
    <source>
        <strain evidence="20">CCUG 48884</strain>
    </source>
</reference>
<evidence type="ECO:0000256" key="9">
    <source>
        <dbReference type="ARBA" id="ARBA00022771"/>
    </source>
</evidence>
<comment type="subcellular location">
    <subcellularLocation>
        <location evidence="1">Cytoplasm</location>
    </subcellularLocation>
</comment>
<dbReference type="NCBIfam" id="TIGR00630">
    <property type="entry name" value="uvra"/>
    <property type="match status" value="1"/>
</dbReference>
<dbReference type="InterPro" id="IPR027417">
    <property type="entry name" value="P-loop_NTPase"/>
</dbReference>
<keyword evidence="14" id="KW-0234">DNA repair</keyword>
<dbReference type="PANTHER" id="PTHR43152:SF3">
    <property type="entry name" value="UVRABC SYSTEM PROTEIN A"/>
    <property type="match status" value="1"/>
</dbReference>
<comment type="similarity">
    <text evidence="15">Belongs to the ABC transporter superfamily. UvrA family.</text>
</comment>
<evidence type="ECO:0000256" key="10">
    <source>
        <dbReference type="ARBA" id="ARBA00022833"/>
    </source>
</evidence>
<evidence type="ECO:0000256" key="5">
    <source>
        <dbReference type="ARBA" id="ARBA00022737"/>
    </source>
</evidence>
<evidence type="ECO:0000256" key="16">
    <source>
        <dbReference type="ARBA" id="ARBA00039316"/>
    </source>
</evidence>
<keyword evidence="20" id="KW-1185">Reference proteome</keyword>
<evidence type="ECO:0000256" key="6">
    <source>
        <dbReference type="ARBA" id="ARBA00022741"/>
    </source>
</evidence>
<keyword evidence="6" id="KW-0547">Nucleotide-binding</keyword>
<evidence type="ECO:0000256" key="7">
    <source>
        <dbReference type="ARBA" id="ARBA00022763"/>
    </source>
</evidence>
<dbReference type="Gene3D" id="1.10.8.280">
    <property type="entry name" value="ABC transporter ATPase domain-like"/>
    <property type="match status" value="1"/>
</dbReference>
<keyword evidence="11" id="KW-0067">ATP-binding</keyword>
<keyword evidence="2" id="KW-1003">Cell membrane</keyword>
<dbReference type="InterPro" id="IPR013815">
    <property type="entry name" value="ATP_grasp_subdomain_1"/>
</dbReference>
<name>A0ABW3WDP8_9RHOO</name>